<dbReference type="Proteomes" id="UP000824246">
    <property type="component" value="Unassembled WGS sequence"/>
</dbReference>
<gene>
    <name evidence="1" type="ORF">H9982_03355</name>
</gene>
<feature type="non-terminal residue" evidence="1">
    <location>
        <position position="1"/>
    </location>
</feature>
<comment type="caution">
    <text evidence="1">The sequence shown here is derived from an EMBL/GenBank/DDBJ whole genome shotgun (WGS) entry which is preliminary data.</text>
</comment>
<sequence>DFAREMYSLEQSMNIITEPNRKAQLMVRYAIGIRNSFDLCWGLTQYYKGTKYWGQVCEKRDWENDGHTKAAMKRAKELIHLACDIVTDDETGANIQYLLCNFRTVVYKYPNTEKGQLLRGKCDNLYDHHAESYRSR</sequence>
<dbReference type="EMBL" id="DXFB01000088">
    <property type="protein sequence ID" value="HIX45237.1"/>
    <property type="molecule type" value="Genomic_DNA"/>
</dbReference>
<reference evidence="1" key="2">
    <citation type="submission" date="2021-04" db="EMBL/GenBank/DDBJ databases">
        <authorList>
            <person name="Gilroy R."/>
        </authorList>
    </citation>
    <scope>NUCLEOTIDE SEQUENCE</scope>
    <source>
        <strain evidence="1">ChiHjej12B11-16260</strain>
    </source>
</reference>
<accession>A0A9D1VRG5</accession>
<dbReference type="AlphaFoldDB" id="A0A9D1VRG5"/>
<name>A0A9D1VRG5_9BACT</name>
<evidence type="ECO:0000313" key="1">
    <source>
        <dbReference type="EMBL" id="HIX45237.1"/>
    </source>
</evidence>
<proteinExistence type="predicted"/>
<evidence type="ECO:0000313" key="2">
    <source>
        <dbReference type="Proteomes" id="UP000824246"/>
    </source>
</evidence>
<reference evidence="1" key="1">
    <citation type="journal article" date="2021" name="PeerJ">
        <title>Extensive microbial diversity within the chicken gut microbiome revealed by metagenomics and culture.</title>
        <authorList>
            <person name="Gilroy R."/>
            <person name="Ravi A."/>
            <person name="Getino M."/>
            <person name="Pursley I."/>
            <person name="Horton D.L."/>
            <person name="Alikhan N.F."/>
            <person name="Baker D."/>
            <person name="Gharbi K."/>
            <person name="Hall N."/>
            <person name="Watson M."/>
            <person name="Adriaenssens E.M."/>
            <person name="Foster-Nyarko E."/>
            <person name="Jarju S."/>
            <person name="Secka A."/>
            <person name="Antonio M."/>
            <person name="Oren A."/>
            <person name="Chaudhuri R.R."/>
            <person name="La Ragione R."/>
            <person name="Hildebrand F."/>
            <person name="Pallen M.J."/>
        </authorList>
    </citation>
    <scope>NUCLEOTIDE SEQUENCE</scope>
    <source>
        <strain evidence="1">ChiHjej12B11-16260</strain>
    </source>
</reference>
<organism evidence="1 2">
    <name type="scientific">Candidatus Barnesiella excrementipullorum</name>
    <dbReference type="NCBI Taxonomy" id="2838479"/>
    <lineage>
        <taxon>Bacteria</taxon>
        <taxon>Pseudomonadati</taxon>
        <taxon>Bacteroidota</taxon>
        <taxon>Bacteroidia</taxon>
        <taxon>Bacteroidales</taxon>
        <taxon>Barnesiellaceae</taxon>
        <taxon>Barnesiella</taxon>
    </lineage>
</organism>
<protein>
    <submittedName>
        <fullName evidence="1">Uncharacterized protein</fullName>
    </submittedName>
</protein>